<name>A0ABY4PD88_9LACO</name>
<dbReference type="InterPro" id="IPR011032">
    <property type="entry name" value="GroES-like_sf"/>
</dbReference>
<dbReference type="RefSeq" id="WP_249512857.1">
    <property type="nucleotide sequence ID" value="NZ_CP093365.1"/>
</dbReference>
<evidence type="ECO:0000256" key="2">
    <source>
        <dbReference type="ARBA" id="ARBA00023002"/>
    </source>
</evidence>
<keyword evidence="4" id="KW-1185">Reference proteome</keyword>
<dbReference type="Gene3D" id="3.90.180.10">
    <property type="entry name" value="Medium-chain alcohol dehydrogenases, catalytic domain"/>
    <property type="match status" value="1"/>
</dbReference>
<evidence type="ECO:0008006" key="5">
    <source>
        <dbReference type="Google" id="ProtNLM"/>
    </source>
</evidence>
<dbReference type="SUPFAM" id="SSF50129">
    <property type="entry name" value="GroES-like"/>
    <property type="match status" value="1"/>
</dbReference>
<dbReference type="PANTHER" id="PTHR48106:SF18">
    <property type="entry name" value="QUINONE OXIDOREDUCTASE PIG3"/>
    <property type="match status" value="1"/>
</dbReference>
<gene>
    <name evidence="3" type="ORF">MOO47_00270</name>
</gene>
<keyword evidence="1" id="KW-0521">NADP</keyword>
<accession>A0ABY4PD88</accession>
<dbReference type="Proteomes" id="UP000831947">
    <property type="component" value="Chromosome"/>
</dbReference>
<reference evidence="3 4" key="1">
    <citation type="journal article" date="2022" name="Int. J. Syst. Evol. Microbiol.">
        <title>Apilactobacillus apisilvae sp. nov., Nicolia spurrieriana gen. nov. sp. nov., Bombilactobacillus folatiphilus sp. nov. and Bombilactobacillus thymidiniphilus sp. nov., four new lactic acid bacterial isolates from stingless bees Tetragonula carbonaria and Austroplebeia australis.</title>
        <authorList>
            <person name="Oliphant S.A."/>
            <person name="Watson-Haigh N.S."/>
            <person name="Sumby K.M."/>
            <person name="Gardner J."/>
            <person name="Groom S."/>
            <person name="Jiranek V."/>
        </authorList>
    </citation>
    <scope>NUCLEOTIDE SEQUENCE [LARGE SCALE GENOMIC DNA]</scope>
    <source>
        <strain evidence="3 4">SG4_A1</strain>
    </source>
</reference>
<protein>
    <recommendedName>
        <fullName evidence="5">NADPH:quinone reductase-like Zn-dependent oxidoreductase</fullName>
    </recommendedName>
</protein>
<sequence>MKAIIQSGVTGTQSIEISNVEPDQFLTTSIEVKTMAMPILPYDVMKLKGKIPVKYPNVMGYGAVGKVIRVGTLRSNKLLGKRILIFNPSGTYKERVISNFPPLAIPIPERVSNEVAATLIGGLDTSLVIYKKIKKSNLHNIVILGADSVIGLGVLQLLKADDINTIPIVRDISKDYFNKKVSELNLSVSSQSYKQSLTQDNTLIIDIAGDYDAISKYVDNGFHILSLVINNSSKINFVSEPILPKEYMQLLQKISMGELIAPINKLFPIDEVKEAFTFQSTKPSRGRNILIFS</sequence>
<evidence type="ECO:0000256" key="1">
    <source>
        <dbReference type="ARBA" id="ARBA00022857"/>
    </source>
</evidence>
<evidence type="ECO:0000313" key="4">
    <source>
        <dbReference type="Proteomes" id="UP000831947"/>
    </source>
</evidence>
<dbReference type="EMBL" id="CP093365">
    <property type="protein sequence ID" value="UQS83672.1"/>
    <property type="molecule type" value="Genomic_DNA"/>
</dbReference>
<evidence type="ECO:0000313" key="3">
    <source>
        <dbReference type="EMBL" id="UQS83672.1"/>
    </source>
</evidence>
<organism evidence="3 4">
    <name type="scientific">Bombilactobacillus thymidiniphilus</name>
    <dbReference type="NCBI Taxonomy" id="2923363"/>
    <lineage>
        <taxon>Bacteria</taxon>
        <taxon>Bacillati</taxon>
        <taxon>Bacillota</taxon>
        <taxon>Bacilli</taxon>
        <taxon>Lactobacillales</taxon>
        <taxon>Lactobacillaceae</taxon>
        <taxon>Bombilactobacillus</taxon>
    </lineage>
</organism>
<keyword evidence="2" id="KW-0560">Oxidoreductase</keyword>
<dbReference type="Gene3D" id="3.40.50.720">
    <property type="entry name" value="NAD(P)-binding Rossmann-like Domain"/>
    <property type="match status" value="1"/>
</dbReference>
<proteinExistence type="predicted"/>
<dbReference type="PANTHER" id="PTHR48106">
    <property type="entry name" value="QUINONE OXIDOREDUCTASE PIG3-RELATED"/>
    <property type="match status" value="1"/>
</dbReference>